<dbReference type="Proteomes" id="UP000069241">
    <property type="component" value="Chromosome"/>
</dbReference>
<keyword evidence="1" id="KW-1133">Transmembrane helix</keyword>
<gene>
    <name evidence="2" type="ORF">AXF13_00125</name>
</gene>
<proteinExistence type="predicted"/>
<keyword evidence="1" id="KW-0812">Transmembrane</keyword>
<keyword evidence="1" id="KW-0472">Membrane</keyword>
<organism evidence="2 3">
    <name type="scientific">Desulfovibrio fairfieldensis</name>
    <dbReference type="NCBI Taxonomy" id="44742"/>
    <lineage>
        <taxon>Bacteria</taxon>
        <taxon>Pseudomonadati</taxon>
        <taxon>Thermodesulfobacteriota</taxon>
        <taxon>Desulfovibrionia</taxon>
        <taxon>Desulfovibrionales</taxon>
        <taxon>Desulfovibrionaceae</taxon>
        <taxon>Desulfovibrio</taxon>
    </lineage>
</organism>
<evidence type="ECO:0000313" key="3">
    <source>
        <dbReference type="Proteomes" id="UP000069241"/>
    </source>
</evidence>
<sequence>MLNEMVRNYGRLGKGFSARDNIIIKGTKALHLLAATAWAGGALSMQALSFLRLSTDNAAFAAQVARCLHFVDTWVVMPGLAGCLLSGLFYSTCTSIGFFKFAWIGYKWLISLCAGFWGTMFWGPWGDDLIAVLVPLGLDGPLRFVRACILPESMWEGALQLTVILSMCLISVYRPLSFHLAPHRPASTANH</sequence>
<dbReference type="RefSeq" id="WP_008682257.1">
    <property type="nucleotide sequence ID" value="NZ_CP014229.1"/>
</dbReference>
<name>A0A0X8JHD0_9BACT</name>
<feature type="transmembrane region" description="Helical" evidence="1">
    <location>
        <begin position="77"/>
        <end position="99"/>
    </location>
</feature>
<dbReference type="KEGG" id="dfi:AXF13_00125"/>
<feature type="transmembrane region" description="Helical" evidence="1">
    <location>
        <begin position="106"/>
        <end position="125"/>
    </location>
</feature>
<dbReference type="AlphaFoldDB" id="A0A0X8JHD0"/>
<dbReference type="EMBL" id="CP014229">
    <property type="protein sequence ID" value="AMD88652.1"/>
    <property type="molecule type" value="Genomic_DNA"/>
</dbReference>
<reference evidence="3" key="1">
    <citation type="submission" date="2016-02" db="EMBL/GenBank/DDBJ databases">
        <authorList>
            <person name="Holder M.E."/>
            <person name="Ajami N.J."/>
            <person name="Petrosino J.F."/>
        </authorList>
    </citation>
    <scope>NUCLEOTIDE SEQUENCE [LARGE SCALE GENOMIC DNA]</scope>
    <source>
        <strain evidence="3">CCUG 45958</strain>
    </source>
</reference>
<evidence type="ECO:0000313" key="2">
    <source>
        <dbReference type="EMBL" id="AMD88652.1"/>
    </source>
</evidence>
<dbReference type="STRING" id="44742.AXF13_00125"/>
<accession>A0A0X8JHD0</accession>
<protein>
    <submittedName>
        <fullName evidence="2">Uncharacterized protein</fullName>
    </submittedName>
</protein>
<evidence type="ECO:0000256" key="1">
    <source>
        <dbReference type="SAM" id="Phobius"/>
    </source>
</evidence>
<keyword evidence="3" id="KW-1185">Reference proteome</keyword>